<sequence>MFTQYVEQHVFSQILIIADSAPIDACMVRLDVGYVKIPFVSVRHVVDTDSWIIHQNKIAEGKAMFVGGLLTDYLYKVTSV</sequence>
<name>A0A9D4QIR9_DREPO</name>
<evidence type="ECO:0000313" key="1">
    <source>
        <dbReference type="EMBL" id="KAH3833116.1"/>
    </source>
</evidence>
<comment type="caution">
    <text evidence="1">The sequence shown here is derived from an EMBL/GenBank/DDBJ whole genome shotgun (WGS) entry which is preliminary data.</text>
</comment>
<organism evidence="1 2">
    <name type="scientific">Dreissena polymorpha</name>
    <name type="common">Zebra mussel</name>
    <name type="synonym">Mytilus polymorpha</name>
    <dbReference type="NCBI Taxonomy" id="45954"/>
    <lineage>
        <taxon>Eukaryota</taxon>
        <taxon>Metazoa</taxon>
        <taxon>Spiralia</taxon>
        <taxon>Lophotrochozoa</taxon>
        <taxon>Mollusca</taxon>
        <taxon>Bivalvia</taxon>
        <taxon>Autobranchia</taxon>
        <taxon>Heteroconchia</taxon>
        <taxon>Euheterodonta</taxon>
        <taxon>Imparidentia</taxon>
        <taxon>Neoheterodontei</taxon>
        <taxon>Myida</taxon>
        <taxon>Dreissenoidea</taxon>
        <taxon>Dreissenidae</taxon>
        <taxon>Dreissena</taxon>
    </lineage>
</organism>
<evidence type="ECO:0000313" key="2">
    <source>
        <dbReference type="Proteomes" id="UP000828390"/>
    </source>
</evidence>
<dbReference type="Proteomes" id="UP000828390">
    <property type="component" value="Unassembled WGS sequence"/>
</dbReference>
<gene>
    <name evidence="1" type="ORF">DPMN_106417</name>
</gene>
<dbReference type="EMBL" id="JAIWYP010000004">
    <property type="protein sequence ID" value="KAH3833116.1"/>
    <property type="molecule type" value="Genomic_DNA"/>
</dbReference>
<proteinExistence type="predicted"/>
<keyword evidence="2" id="KW-1185">Reference proteome</keyword>
<reference evidence="1" key="2">
    <citation type="submission" date="2020-11" db="EMBL/GenBank/DDBJ databases">
        <authorList>
            <person name="McCartney M.A."/>
            <person name="Auch B."/>
            <person name="Kono T."/>
            <person name="Mallez S."/>
            <person name="Becker A."/>
            <person name="Gohl D.M."/>
            <person name="Silverstein K.A.T."/>
            <person name="Koren S."/>
            <person name="Bechman K.B."/>
            <person name="Herman A."/>
            <person name="Abrahante J.E."/>
            <person name="Garbe J."/>
        </authorList>
    </citation>
    <scope>NUCLEOTIDE SEQUENCE</scope>
    <source>
        <strain evidence="1">Duluth1</strain>
        <tissue evidence="1">Whole animal</tissue>
    </source>
</reference>
<accession>A0A9D4QIR9</accession>
<reference evidence="1" key="1">
    <citation type="journal article" date="2019" name="bioRxiv">
        <title>The Genome of the Zebra Mussel, Dreissena polymorpha: A Resource for Invasive Species Research.</title>
        <authorList>
            <person name="McCartney M.A."/>
            <person name="Auch B."/>
            <person name="Kono T."/>
            <person name="Mallez S."/>
            <person name="Zhang Y."/>
            <person name="Obille A."/>
            <person name="Becker A."/>
            <person name="Abrahante J.E."/>
            <person name="Garbe J."/>
            <person name="Badalamenti J.P."/>
            <person name="Herman A."/>
            <person name="Mangelson H."/>
            <person name="Liachko I."/>
            <person name="Sullivan S."/>
            <person name="Sone E.D."/>
            <person name="Koren S."/>
            <person name="Silverstein K.A.T."/>
            <person name="Beckman K.B."/>
            <person name="Gohl D.M."/>
        </authorList>
    </citation>
    <scope>NUCLEOTIDE SEQUENCE</scope>
    <source>
        <strain evidence="1">Duluth1</strain>
        <tissue evidence="1">Whole animal</tissue>
    </source>
</reference>
<dbReference type="AlphaFoldDB" id="A0A9D4QIR9"/>
<protein>
    <submittedName>
        <fullName evidence="1">Uncharacterized protein</fullName>
    </submittedName>
</protein>